<gene>
    <name evidence="3" type="ORF">GCM10009809_31960</name>
</gene>
<keyword evidence="2" id="KW-0812">Transmembrane</keyword>
<protein>
    <recommendedName>
        <fullName evidence="5">Protein RecA</fullName>
    </recommendedName>
</protein>
<proteinExistence type="predicted"/>
<evidence type="ECO:0000313" key="4">
    <source>
        <dbReference type="Proteomes" id="UP001501138"/>
    </source>
</evidence>
<evidence type="ECO:0008006" key="5">
    <source>
        <dbReference type="Google" id="ProtNLM"/>
    </source>
</evidence>
<feature type="transmembrane region" description="Helical" evidence="2">
    <location>
        <begin position="142"/>
        <end position="165"/>
    </location>
</feature>
<feature type="transmembrane region" description="Helical" evidence="2">
    <location>
        <begin position="107"/>
        <end position="130"/>
    </location>
</feature>
<dbReference type="Proteomes" id="UP001501138">
    <property type="component" value="Unassembled WGS sequence"/>
</dbReference>
<accession>A0ABN2JPC0</accession>
<evidence type="ECO:0000256" key="2">
    <source>
        <dbReference type="SAM" id="Phobius"/>
    </source>
</evidence>
<feature type="region of interest" description="Disordered" evidence="1">
    <location>
        <begin position="253"/>
        <end position="286"/>
    </location>
</feature>
<organism evidence="3 4">
    <name type="scientific">Isoptericola hypogeus</name>
    <dbReference type="NCBI Taxonomy" id="300179"/>
    <lineage>
        <taxon>Bacteria</taxon>
        <taxon>Bacillati</taxon>
        <taxon>Actinomycetota</taxon>
        <taxon>Actinomycetes</taxon>
        <taxon>Micrococcales</taxon>
        <taxon>Promicromonosporaceae</taxon>
        <taxon>Isoptericola</taxon>
    </lineage>
</organism>
<dbReference type="RefSeq" id="WP_344249589.1">
    <property type="nucleotide sequence ID" value="NZ_BAAAPM010000008.1"/>
</dbReference>
<comment type="caution">
    <text evidence="3">The sequence shown here is derived from an EMBL/GenBank/DDBJ whole genome shotgun (WGS) entry which is preliminary data.</text>
</comment>
<evidence type="ECO:0000256" key="1">
    <source>
        <dbReference type="SAM" id="MobiDB-lite"/>
    </source>
</evidence>
<name>A0ABN2JPC0_9MICO</name>
<keyword evidence="4" id="KW-1185">Reference proteome</keyword>
<dbReference type="EMBL" id="BAAAPM010000008">
    <property type="protein sequence ID" value="GAA1734273.1"/>
    <property type="molecule type" value="Genomic_DNA"/>
</dbReference>
<keyword evidence="2" id="KW-0472">Membrane</keyword>
<keyword evidence="2" id="KW-1133">Transmembrane helix</keyword>
<reference evidence="3 4" key="1">
    <citation type="journal article" date="2019" name="Int. J. Syst. Evol. Microbiol.">
        <title>The Global Catalogue of Microorganisms (GCM) 10K type strain sequencing project: providing services to taxonomists for standard genome sequencing and annotation.</title>
        <authorList>
            <consortium name="The Broad Institute Genomics Platform"/>
            <consortium name="The Broad Institute Genome Sequencing Center for Infectious Disease"/>
            <person name="Wu L."/>
            <person name="Ma J."/>
        </authorList>
    </citation>
    <scope>NUCLEOTIDE SEQUENCE [LARGE SCALE GENOMIC DNA]</scope>
    <source>
        <strain evidence="3 4">JCM 15589</strain>
    </source>
</reference>
<feature type="transmembrane region" description="Helical" evidence="2">
    <location>
        <begin position="80"/>
        <end position="100"/>
    </location>
</feature>
<evidence type="ECO:0000313" key="3">
    <source>
        <dbReference type="EMBL" id="GAA1734273.1"/>
    </source>
</evidence>
<sequence>MTVVAPSRTALPAPALPAPALPAPADPAADRSLDRVAAARAALRAAEQRTGRPARTTETGGGRVLPVHPALAALLPGGGLAAGALLAVHGSTTLLLALLASASRSGAWVAFVGAPAVGMLAAADAGIALGRTVLVPDPGPDAPAVLAALLDGMDVVVVGPGAALTDGDRRRLAARTRERGAVLVAQAAWPGAHVTLDARGGTWSGVDHGAGWLRRRTLSVLRTGRGAAARPVEIEVDVPLRVEAVVGGVPAAGSALEGADGRARGDVDDEPVDERAGQPGTRLRMA</sequence>